<evidence type="ECO:0000313" key="2">
    <source>
        <dbReference type="EMBL" id="EMS59756.1"/>
    </source>
</evidence>
<accession>M7ZJE4</accession>
<sequence>MSLVCQAPFPRITPSTQVGEDAKTSETDFMAPSTNTNANDYNRIVRLCAARQVRRRSPPERLPPTRTSPSLWVSSSSMVNPEVLGSVKSNNDCVLLSATLNDYETRPSSTSPPKHVPRPSLKTPWMSSSMS</sequence>
<protein>
    <submittedName>
        <fullName evidence="2">Uncharacterized protein</fullName>
    </submittedName>
</protein>
<gene>
    <name evidence="2" type="ORF">TRIUR3_19724</name>
</gene>
<reference evidence="2" key="1">
    <citation type="journal article" date="2013" name="Nature">
        <title>Draft genome of the wheat A-genome progenitor Triticum urartu.</title>
        <authorList>
            <person name="Ling H.Q."/>
            <person name="Zhao S."/>
            <person name="Liu D."/>
            <person name="Wang J."/>
            <person name="Sun H."/>
            <person name="Zhang C."/>
            <person name="Fan H."/>
            <person name="Li D."/>
            <person name="Dong L."/>
            <person name="Tao Y."/>
            <person name="Gao C."/>
            <person name="Wu H."/>
            <person name="Li Y."/>
            <person name="Cui Y."/>
            <person name="Guo X."/>
            <person name="Zheng S."/>
            <person name="Wang B."/>
            <person name="Yu K."/>
            <person name="Liang Q."/>
            <person name="Yang W."/>
            <person name="Lou X."/>
            <person name="Chen J."/>
            <person name="Feng M."/>
            <person name="Jian J."/>
            <person name="Zhang X."/>
            <person name="Luo G."/>
            <person name="Jiang Y."/>
            <person name="Liu J."/>
            <person name="Wang Z."/>
            <person name="Sha Y."/>
            <person name="Zhang B."/>
            <person name="Wu H."/>
            <person name="Tang D."/>
            <person name="Shen Q."/>
            <person name="Xue P."/>
            <person name="Zou S."/>
            <person name="Wang X."/>
            <person name="Liu X."/>
            <person name="Wang F."/>
            <person name="Yang Y."/>
            <person name="An X."/>
            <person name="Dong Z."/>
            <person name="Zhang K."/>
            <person name="Zhang X."/>
            <person name="Luo M.C."/>
            <person name="Dvorak J."/>
            <person name="Tong Y."/>
            <person name="Wang J."/>
            <person name="Yang H."/>
            <person name="Li Z."/>
            <person name="Wang D."/>
            <person name="Zhang A."/>
            <person name="Wang J."/>
        </authorList>
    </citation>
    <scope>NUCLEOTIDE SEQUENCE</scope>
</reference>
<dbReference type="AlphaFoldDB" id="M7ZJE4"/>
<organism evidence="2">
    <name type="scientific">Triticum urartu</name>
    <name type="common">Red wild einkorn</name>
    <name type="synonym">Crithodium urartu</name>
    <dbReference type="NCBI Taxonomy" id="4572"/>
    <lineage>
        <taxon>Eukaryota</taxon>
        <taxon>Viridiplantae</taxon>
        <taxon>Streptophyta</taxon>
        <taxon>Embryophyta</taxon>
        <taxon>Tracheophyta</taxon>
        <taxon>Spermatophyta</taxon>
        <taxon>Magnoliopsida</taxon>
        <taxon>Liliopsida</taxon>
        <taxon>Poales</taxon>
        <taxon>Poaceae</taxon>
        <taxon>BOP clade</taxon>
        <taxon>Pooideae</taxon>
        <taxon>Triticodae</taxon>
        <taxon>Triticeae</taxon>
        <taxon>Triticinae</taxon>
        <taxon>Triticum</taxon>
    </lineage>
</organism>
<feature type="region of interest" description="Disordered" evidence="1">
    <location>
        <begin position="52"/>
        <end position="73"/>
    </location>
</feature>
<feature type="compositionally biased region" description="Polar residues" evidence="1">
    <location>
        <begin position="101"/>
        <end position="112"/>
    </location>
</feature>
<proteinExistence type="predicted"/>
<feature type="region of interest" description="Disordered" evidence="1">
    <location>
        <begin position="101"/>
        <end position="131"/>
    </location>
</feature>
<name>M7ZJE4_TRIUA</name>
<dbReference type="EMBL" id="KD117612">
    <property type="protein sequence ID" value="EMS59756.1"/>
    <property type="molecule type" value="Genomic_DNA"/>
</dbReference>
<evidence type="ECO:0000256" key="1">
    <source>
        <dbReference type="SAM" id="MobiDB-lite"/>
    </source>
</evidence>